<comment type="caution">
    <text evidence="2">The sequence shown here is derived from an EMBL/GenBank/DDBJ whole genome shotgun (WGS) entry which is preliminary data.</text>
</comment>
<evidence type="ECO:0000313" key="3">
    <source>
        <dbReference type="Proteomes" id="UP001499895"/>
    </source>
</evidence>
<evidence type="ECO:0008006" key="4">
    <source>
        <dbReference type="Google" id="ProtNLM"/>
    </source>
</evidence>
<keyword evidence="3" id="KW-1185">Reference proteome</keyword>
<evidence type="ECO:0000256" key="1">
    <source>
        <dbReference type="SAM" id="SignalP"/>
    </source>
</evidence>
<proteinExistence type="predicted"/>
<sequence>MSMFGKAGAVVIAATTAMLALAGPAAAGNVPDGSDVPIGGLLSNIGSKSAASHANACSGRLQLLSKRTCVGDDRNSPAPRTAGGFGGILSNIGSTNASDHSNACGSTIAIFSDTRCIIVEHHDGRPQQAR</sequence>
<organism evidence="2 3">
    <name type="scientific">Streptomyces stramineus</name>
    <dbReference type="NCBI Taxonomy" id="173861"/>
    <lineage>
        <taxon>Bacteria</taxon>
        <taxon>Bacillati</taxon>
        <taxon>Actinomycetota</taxon>
        <taxon>Actinomycetes</taxon>
        <taxon>Kitasatosporales</taxon>
        <taxon>Streptomycetaceae</taxon>
        <taxon>Streptomyces</taxon>
    </lineage>
</organism>
<dbReference type="EMBL" id="BAAAHB010000031">
    <property type="protein sequence ID" value="GAA0467350.1"/>
    <property type="molecule type" value="Genomic_DNA"/>
</dbReference>
<feature type="signal peptide" evidence="1">
    <location>
        <begin position="1"/>
        <end position="22"/>
    </location>
</feature>
<feature type="chain" id="PRO_5046413542" description="Chaplin domain-containing protein" evidence="1">
    <location>
        <begin position="23"/>
        <end position="130"/>
    </location>
</feature>
<protein>
    <recommendedName>
        <fullName evidence="4">Chaplin domain-containing protein</fullName>
    </recommendedName>
</protein>
<evidence type="ECO:0000313" key="2">
    <source>
        <dbReference type="EMBL" id="GAA0467350.1"/>
    </source>
</evidence>
<name>A0ABP3K1H6_9ACTN</name>
<dbReference type="RefSeq" id="WP_344090853.1">
    <property type="nucleotide sequence ID" value="NZ_BAAAHB010000031.1"/>
</dbReference>
<reference evidence="3" key="1">
    <citation type="journal article" date="2019" name="Int. J. Syst. Evol. Microbiol.">
        <title>The Global Catalogue of Microorganisms (GCM) 10K type strain sequencing project: providing services to taxonomists for standard genome sequencing and annotation.</title>
        <authorList>
            <consortium name="The Broad Institute Genomics Platform"/>
            <consortium name="The Broad Institute Genome Sequencing Center for Infectious Disease"/>
            <person name="Wu L."/>
            <person name="Ma J."/>
        </authorList>
    </citation>
    <scope>NUCLEOTIDE SEQUENCE [LARGE SCALE GENOMIC DNA]</scope>
    <source>
        <strain evidence="3">JCM 10649</strain>
    </source>
</reference>
<dbReference type="Proteomes" id="UP001499895">
    <property type="component" value="Unassembled WGS sequence"/>
</dbReference>
<accession>A0ABP3K1H6</accession>
<gene>
    <name evidence="2" type="ORF">GCM10009544_32000</name>
</gene>
<keyword evidence="1" id="KW-0732">Signal</keyword>